<dbReference type="InterPro" id="IPR035996">
    <property type="entry name" value="4pyrrol_Methylase_sf"/>
</dbReference>
<dbReference type="EMBL" id="CP014525">
    <property type="protein sequence ID" value="AMW35533.1"/>
    <property type="molecule type" value="Genomic_DNA"/>
</dbReference>
<dbReference type="FunFam" id="3.40.1010.10:FF:000007">
    <property type="entry name" value="Ribosomal RNA small subunit methyltransferase I"/>
    <property type="match status" value="1"/>
</dbReference>
<dbReference type="InterPro" id="IPR014776">
    <property type="entry name" value="4pyrrole_Mease_sub2"/>
</dbReference>
<dbReference type="Pfam" id="PF00590">
    <property type="entry name" value="TP_methylase"/>
    <property type="match status" value="1"/>
</dbReference>
<evidence type="ECO:0000256" key="2">
    <source>
        <dbReference type="ARBA" id="ARBA00022552"/>
    </source>
</evidence>
<reference evidence="9 10" key="1">
    <citation type="submission" date="2016-02" db="EMBL/GenBank/DDBJ databases">
        <title>Complete Genome of H5569, the type strain of the newly described species Haematospirillium jordaniae.</title>
        <authorList>
            <person name="Nicholson A.C."/>
            <person name="Humrighouse B.W."/>
            <person name="Loparov V."/>
            <person name="McQuiston J.R."/>
        </authorList>
    </citation>
    <scope>NUCLEOTIDE SEQUENCE [LARGE SCALE GENOMIC DNA]</scope>
    <source>
        <strain evidence="9 10">H5569</strain>
    </source>
</reference>
<dbReference type="PIRSF" id="PIRSF005917">
    <property type="entry name" value="MTase_YraL"/>
    <property type="match status" value="1"/>
</dbReference>
<comment type="function">
    <text evidence="6">Catalyzes the 2'-O-methylation of the ribose of cytidine 1402 (C1402) in 16S rRNA.</text>
</comment>
<evidence type="ECO:0000313" key="9">
    <source>
        <dbReference type="EMBL" id="AMW35533.1"/>
    </source>
</evidence>
<dbReference type="FunFam" id="3.30.950.10:FF:000002">
    <property type="entry name" value="Ribosomal RNA small subunit methyltransferase I"/>
    <property type="match status" value="1"/>
</dbReference>
<evidence type="ECO:0000256" key="1">
    <source>
        <dbReference type="ARBA" id="ARBA00022490"/>
    </source>
</evidence>
<comment type="subcellular location">
    <subcellularLocation>
        <location evidence="6">Cytoplasm</location>
    </subcellularLocation>
</comment>
<dbReference type="PROSITE" id="PS01296">
    <property type="entry name" value="RSMI"/>
    <property type="match status" value="1"/>
</dbReference>
<evidence type="ECO:0000256" key="3">
    <source>
        <dbReference type="ARBA" id="ARBA00022603"/>
    </source>
</evidence>
<dbReference type="InterPro" id="IPR053910">
    <property type="entry name" value="RsmI_HTH"/>
</dbReference>
<dbReference type="GO" id="GO:0070677">
    <property type="term" value="F:rRNA (cytosine-2'-O-)-methyltransferase activity"/>
    <property type="evidence" value="ECO:0007669"/>
    <property type="project" value="UniProtKB-UniRule"/>
</dbReference>
<keyword evidence="10" id="KW-1185">Reference proteome</keyword>
<dbReference type="HAMAP" id="MF_01877">
    <property type="entry name" value="16SrRNA_methyltr_I"/>
    <property type="match status" value="1"/>
</dbReference>
<accession>A0A143DGU4</accession>
<dbReference type="Gene3D" id="3.30.950.10">
    <property type="entry name" value="Methyltransferase, Cobalt-precorrin-4 Transmethylase, Domain 2"/>
    <property type="match status" value="1"/>
</dbReference>
<dbReference type="InterPro" id="IPR018063">
    <property type="entry name" value="SAM_MeTrfase_RsmI_CS"/>
</dbReference>
<dbReference type="PANTHER" id="PTHR46111:SF1">
    <property type="entry name" value="RIBOSOMAL RNA SMALL SUBUNIT METHYLTRANSFERASE I"/>
    <property type="match status" value="1"/>
</dbReference>
<dbReference type="Gene3D" id="3.40.1010.10">
    <property type="entry name" value="Cobalt-precorrin-4 Transmethylase, Domain 1"/>
    <property type="match status" value="1"/>
</dbReference>
<sequence length="279" mass="29537">MYIVATPIGNMGDITERACRVLAGADVVACEDTRVTGAMLKRLGMSVPLLAYHEHNADRVRPQILARVAGGEAVVLVSDAGTPLISDPGYKLVRSAADEGLSVIPVPGASALLTALMVAGLPTDRFLFAGFPPARSKARQDLFAFLAAVPATLVFYESVHRLPESLADMAAVLGDRPAAVCRELTKLYEDVRRGSLPELSALYEQEGAPRGEVVVVVGPPSDTGHAVSTDDIDALLRQSLQTLSIRDAVSLVAGQTGVKKRDVYARALELTTPGHMRGD</sequence>
<keyword evidence="5 6" id="KW-0949">S-adenosyl-L-methionine</keyword>
<comment type="similarity">
    <text evidence="6">Belongs to the methyltransferase superfamily. RsmI family.</text>
</comment>
<evidence type="ECO:0000256" key="6">
    <source>
        <dbReference type="HAMAP-Rule" id="MF_01877"/>
    </source>
</evidence>
<dbReference type="GO" id="GO:0005737">
    <property type="term" value="C:cytoplasm"/>
    <property type="evidence" value="ECO:0007669"/>
    <property type="project" value="UniProtKB-SubCell"/>
</dbReference>
<evidence type="ECO:0000259" key="7">
    <source>
        <dbReference type="Pfam" id="PF00590"/>
    </source>
</evidence>
<evidence type="ECO:0000259" key="8">
    <source>
        <dbReference type="Pfam" id="PF23016"/>
    </source>
</evidence>
<dbReference type="STRING" id="1549855.AY555_04095"/>
<dbReference type="KEGG" id="hjo:AY555_04095"/>
<keyword evidence="1 6" id="KW-0963">Cytoplasm</keyword>
<dbReference type="OrthoDB" id="9809084at2"/>
<protein>
    <recommendedName>
        <fullName evidence="6">Ribosomal RNA small subunit methyltransferase I</fullName>
        <ecNumber evidence="6">2.1.1.198</ecNumber>
    </recommendedName>
    <alternativeName>
        <fullName evidence="6">16S rRNA 2'-O-ribose C1402 methyltransferase</fullName>
    </alternativeName>
    <alternativeName>
        <fullName evidence="6">rRNA (cytidine-2'-O-)-methyltransferase RsmI</fullName>
    </alternativeName>
</protein>
<evidence type="ECO:0000313" key="10">
    <source>
        <dbReference type="Proteomes" id="UP000076066"/>
    </source>
</evidence>
<evidence type="ECO:0000256" key="4">
    <source>
        <dbReference type="ARBA" id="ARBA00022679"/>
    </source>
</evidence>
<dbReference type="AlphaFoldDB" id="A0A143DGU4"/>
<feature type="domain" description="RsmI HTH" evidence="8">
    <location>
        <begin position="228"/>
        <end position="270"/>
    </location>
</feature>
<keyword evidence="2 6" id="KW-0698">rRNA processing</keyword>
<dbReference type="PANTHER" id="PTHR46111">
    <property type="entry name" value="RIBOSOMAL RNA SMALL SUBUNIT METHYLTRANSFERASE I"/>
    <property type="match status" value="1"/>
</dbReference>
<dbReference type="CDD" id="cd11648">
    <property type="entry name" value="RsmI"/>
    <property type="match status" value="1"/>
</dbReference>
<name>A0A143DGU4_9PROT</name>
<comment type="catalytic activity">
    <reaction evidence="6">
        <text>cytidine(1402) in 16S rRNA + S-adenosyl-L-methionine = 2'-O-methylcytidine(1402) in 16S rRNA + S-adenosyl-L-homocysteine + H(+)</text>
        <dbReference type="Rhea" id="RHEA:42924"/>
        <dbReference type="Rhea" id="RHEA-COMP:10285"/>
        <dbReference type="Rhea" id="RHEA-COMP:10286"/>
        <dbReference type="ChEBI" id="CHEBI:15378"/>
        <dbReference type="ChEBI" id="CHEBI:57856"/>
        <dbReference type="ChEBI" id="CHEBI:59789"/>
        <dbReference type="ChEBI" id="CHEBI:74495"/>
        <dbReference type="ChEBI" id="CHEBI:82748"/>
        <dbReference type="EC" id="2.1.1.198"/>
    </reaction>
</comment>
<proteinExistence type="inferred from homology"/>
<organism evidence="9 10">
    <name type="scientific">Haematospirillum jordaniae</name>
    <dbReference type="NCBI Taxonomy" id="1549855"/>
    <lineage>
        <taxon>Bacteria</taxon>
        <taxon>Pseudomonadati</taxon>
        <taxon>Pseudomonadota</taxon>
        <taxon>Alphaproteobacteria</taxon>
        <taxon>Rhodospirillales</taxon>
        <taxon>Novispirillaceae</taxon>
        <taxon>Haematospirillum</taxon>
    </lineage>
</organism>
<keyword evidence="4 6" id="KW-0808">Transferase</keyword>
<dbReference type="Proteomes" id="UP000076066">
    <property type="component" value="Chromosome"/>
</dbReference>
<evidence type="ECO:0000256" key="5">
    <source>
        <dbReference type="ARBA" id="ARBA00022691"/>
    </source>
</evidence>
<dbReference type="SUPFAM" id="SSF53790">
    <property type="entry name" value="Tetrapyrrole methylase"/>
    <property type="match status" value="1"/>
</dbReference>
<feature type="domain" description="Tetrapyrrole methylase" evidence="7">
    <location>
        <begin position="2"/>
        <end position="199"/>
    </location>
</feature>
<dbReference type="InterPro" id="IPR008189">
    <property type="entry name" value="rRNA_ssu_MeTfrase_I"/>
</dbReference>
<gene>
    <name evidence="6" type="primary">rsmI</name>
    <name evidence="9" type="ORF">AY555_04095</name>
</gene>
<dbReference type="Pfam" id="PF23016">
    <property type="entry name" value="RsmI_C"/>
    <property type="match status" value="1"/>
</dbReference>
<dbReference type="EC" id="2.1.1.198" evidence="6"/>
<dbReference type="NCBIfam" id="TIGR00096">
    <property type="entry name" value="16S rRNA (cytidine(1402)-2'-O)-methyltransferase"/>
    <property type="match status" value="1"/>
</dbReference>
<dbReference type="InterPro" id="IPR000878">
    <property type="entry name" value="4pyrrol_Mease"/>
</dbReference>
<dbReference type="InterPro" id="IPR014777">
    <property type="entry name" value="4pyrrole_Mease_sub1"/>
</dbReference>
<keyword evidence="3 6" id="KW-0489">Methyltransferase</keyword>